<dbReference type="InterPro" id="IPR036967">
    <property type="entry name" value="Ribosomal_uS11_sf"/>
</dbReference>
<keyword evidence="4" id="KW-0687">Ribonucleoprotein</keyword>
<dbReference type="PIRSF" id="PIRSF002131">
    <property type="entry name" value="Ribosomal_S11"/>
    <property type="match status" value="1"/>
</dbReference>
<reference evidence="5" key="2">
    <citation type="journal article" date="2019" name="Mitochondrial DNA Part B Resour">
        <title>The complete mitochondrial genome of an oleaginous microalga vischeria stellata strain SAG 33.83 (Eustigmatophyceae).</title>
        <authorList>
            <person name="Huang L."/>
            <person name="Gao B."/>
            <person name="Wang F."/>
            <person name="Zhang C."/>
        </authorList>
    </citation>
    <scope>NUCLEOTIDE SEQUENCE</scope>
    <source>
        <strain evidence="5">SAG 33.83</strain>
    </source>
</reference>
<proteinExistence type="inferred from homology"/>
<geneLocation type="mitochondrion" evidence="5"/>
<dbReference type="Pfam" id="PF00411">
    <property type="entry name" value="Ribosomal_S11"/>
    <property type="match status" value="1"/>
</dbReference>
<dbReference type="RefSeq" id="YP_009579065.1">
    <property type="nucleotide sequence ID" value="NC_041506.1"/>
</dbReference>
<dbReference type="InterPro" id="IPR001971">
    <property type="entry name" value="Ribosomal_uS11"/>
</dbReference>
<dbReference type="GO" id="GO:0006412">
    <property type="term" value="P:translation"/>
    <property type="evidence" value="ECO:0007669"/>
    <property type="project" value="InterPro"/>
</dbReference>
<keyword evidence="3 5" id="KW-0689">Ribosomal protein</keyword>
<evidence type="ECO:0000256" key="2">
    <source>
        <dbReference type="ARBA" id="ARBA00006194"/>
    </source>
</evidence>
<name>A0A481XIG1_9STRA</name>
<evidence type="ECO:0000256" key="3">
    <source>
        <dbReference type="ARBA" id="ARBA00022980"/>
    </source>
</evidence>
<accession>A0A481XIG1</accession>
<sequence>MFRLKNKKDLVKDKDFVFLLYIKSSFNNTRVSLTNIKGNLVVVKSCSLMGFKGKKKRNSAIAIRSTINFVLNILKQRKIDTVFLFFNGFNQSRHFIKSSLRQADIKLLGIKDITPIAHNGCRKRKRRRV</sequence>
<dbReference type="GO" id="GO:0009507">
    <property type="term" value="C:chloroplast"/>
    <property type="evidence" value="ECO:0007669"/>
    <property type="project" value="UniProtKB-SubCell"/>
</dbReference>
<dbReference type="Gene3D" id="3.30.420.80">
    <property type="entry name" value="Ribosomal protein S11"/>
    <property type="match status" value="1"/>
</dbReference>
<dbReference type="HAMAP" id="MF_01310">
    <property type="entry name" value="Ribosomal_uS11"/>
    <property type="match status" value="1"/>
</dbReference>
<reference evidence="5" key="1">
    <citation type="submission" date="2018-09" db="EMBL/GenBank/DDBJ databases">
        <authorList>
            <person name="Huang L.D."/>
            <person name="Gao B.Y."/>
            <person name="Zhang C.W."/>
        </authorList>
    </citation>
    <scope>NUCLEOTIDE SEQUENCE</scope>
    <source>
        <strain evidence="5">SAG 33.83</strain>
    </source>
</reference>
<evidence type="ECO:0000256" key="4">
    <source>
        <dbReference type="ARBA" id="ARBA00023274"/>
    </source>
</evidence>
<comment type="subcellular location">
    <subcellularLocation>
        <location evidence="1">Plastid</location>
        <location evidence="1">Chloroplast</location>
    </subcellularLocation>
</comment>
<dbReference type="EMBL" id="MH981596">
    <property type="protein sequence ID" value="QBK36850.1"/>
    <property type="molecule type" value="Genomic_DNA"/>
</dbReference>
<evidence type="ECO:0000313" key="5">
    <source>
        <dbReference type="EMBL" id="QBK36850.1"/>
    </source>
</evidence>
<dbReference type="GO" id="GO:1990904">
    <property type="term" value="C:ribonucleoprotein complex"/>
    <property type="evidence" value="ECO:0007669"/>
    <property type="project" value="UniProtKB-KW"/>
</dbReference>
<dbReference type="GeneID" id="39704995"/>
<dbReference type="GO" id="GO:0003735">
    <property type="term" value="F:structural constituent of ribosome"/>
    <property type="evidence" value="ECO:0007669"/>
    <property type="project" value="InterPro"/>
</dbReference>
<dbReference type="PANTHER" id="PTHR11759">
    <property type="entry name" value="40S RIBOSOMAL PROTEIN S14/30S RIBOSOMAL PROTEIN S11"/>
    <property type="match status" value="1"/>
</dbReference>
<evidence type="ECO:0000256" key="1">
    <source>
        <dbReference type="ARBA" id="ARBA00004229"/>
    </source>
</evidence>
<gene>
    <name evidence="5" type="primary">rps11</name>
</gene>
<protein>
    <submittedName>
        <fullName evidence="5">30S ribosomal protein S11</fullName>
    </submittedName>
</protein>
<dbReference type="GO" id="GO:0005840">
    <property type="term" value="C:ribosome"/>
    <property type="evidence" value="ECO:0007669"/>
    <property type="project" value="UniProtKB-KW"/>
</dbReference>
<organism evidence="5">
    <name type="scientific">Vischeria stellata</name>
    <dbReference type="NCBI Taxonomy" id="1104407"/>
    <lineage>
        <taxon>Eukaryota</taxon>
        <taxon>Sar</taxon>
        <taxon>Stramenopiles</taxon>
        <taxon>Ochrophyta</taxon>
        <taxon>Eustigmatophyceae</taxon>
        <taxon>Eustigmatales</taxon>
        <taxon>Chlorobotryaceae</taxon>
        <taxon>Vischeria</taxon>
    </lineage>
</organism>
<dbReference type="SUPFAM" id="SSF53137">
    <property type="entry name" value="Translational machinery components"/>
    <property type="match status" value="1"/>
</dbReference>
<keyword evidence="5" id="KW-0496">Mitochondrion</keyword>
<dbReference type="AlphaFoldDB" id="A0A481XIG1"/>
<comment type="similarity">
    <text evidence="2">Belongs to the universal ribosomal protein uS11 family.</text>
</comment>